<proteinExistence type="inferred from homology"/>
<dbReference type="OrthoDB" id="6238971at2759"/>
<reference evidence="6 7" key="1">
    <citation type="submission" date="2016-03" db="EMBL/GenBank/DDBJ databases">
        <title>EvidentialGene: Evidence-directed Construction of Genes on Genomes.</title>
        <authorList>
            <person name="Gilbert D.G."/>
            <person name="Choi J.-H."/>
            <person name="Mockaitis K."/>
            <person name="Colbourne J."/>
            <person name="Pfrender M."/>
        </authorList>
    </citation>
    <scope>NUCLEOTIDE SEQUENCE [LARGE SCALE GENOMIC DNA]</scope>
    <source>
        <strain evidence="6 7">Xinb3</strain>
        <tissue evidence="6">Complete organism</tissue>
    </source>
</reference>
<organism evidence="6 7">
    <name type="scientific">Daphnia magna</name>
    <dbReference type="NCBI Taxonomy" id="35525"/>
    <lineage>
        <taxon>Eukaryota</taxon>
        <taxon>Metazoa</taxon>
        <taxon>Ecdysozoa</taxon>
        <taxon>Arthropoda</taxon>
        <taxon>Crustacea</taxon>
        <taxon>Branchiopoda</taxon>
        <taxon>Diplostraca</taxon>
        <taxon>Cladocera</taxon>
        <taxon>Anomopoda</taxon>
        <taxon>Daphniidae</taxon>
        <taxon>Daphnia</taxon>
    </lineage>
</organism>
<evidence type="ECO:0000313" key="6">
    <source>
        <dbReference type="EMBL" id="KZR98231.1"/>
    </source>
</evidence>
<comment type="similarity">
    <text evidence="2">Belongs to the glycosyltransferase 8 family.</text>
</comment>
<dbReference type="AlphaFoldDB" id="A0A164FWA5"/>
<dbReference type="GO" id="GO:0016266">
    <property type="term" value="P:protein O-linked glycosylation via N-acetyl-galactosamine"/>
    <property type="evidence" value="ECO:0007669"/>
    <property type="project" value="TreeGrafter"/>
</dbReference>
<dbReference type="EMBL" id="LRGB01017870">
    <property type="protein sequence ID" value="KZR98231.1"/>
    <property type="molecule type" value="Genomic_DNA"/>
</dbReference>
<protein>
    <submittedName>
        <fullName evidence="6">Putative Glycosyltransferase 8 domain-containing protein</fullName>
    </submittedName>
</protein>
<evidence type="ECO:0000256" key="4">
    <source>
        <dbReference type="ARBA" id="ARBA00022679"/>
    </source>
</evidence>
<keyword evidence="5" id="KW-0735">Signal-anchor</keyword>
<evidence type="ECO:0000256" key="5">
    <source>
        <dbReference type="ARBA" id="ARBA00022968"/>
    </source>
</evidence>
<dbReference type="InterPro" id="IPR051993">
    <property type="entry name" value="Glycosyltransferase_8"/>
</dbReference>
<keyword evidence="5" id="KW-0812">Transmembrane</keyword>
<name>A0A164FWA5_9CRUS</name>
<evidence type="ECO:0000256" key="3">
    <source>
        <dbReference type="ARBA" id="ARBA00022676"/>
    </source>
</evidence>
<comment type="caution">
    <text evidence="6">The sequence shown here is derived from an EMBL/GenBank/DDBJ whole genome shotgun (WGS) entry which is preliminary data.</text>
</comment>
<keyword evidence="3" id="KW-0328">Glycosyltransferase</keyword>
<feature type="non-terminal residue" evidence="6">
    <location>
        <position position="1"/>
    </location>
</feature>
<keyword evidence="7" id="KW-1185">Reference proteome</keyword>
<evidence type="ECO:0000256" key="2">
    <source>
        <dbReference type="ARBA" id="ARBA00006351"/>
    </source>
</evidence>
<dbReference type="PANTHER" id="PTHR46012:SF2">
    <property type="entry name" value="IP22168P"/>
    <property type="match status" value="1"/>
</dbReference>
<sequence>SKTSLCKEAEQQGIYVLHGNTEAFLNDRLPALKAIYTSIKQHSFSDNLQTLLANMKDSLIKTGHTSNCGKVMNSLPKLLMDT</sequence>
<evidence type="ECO:0000313" key="7">
    <source>
        <dbReference type="Proteomes" id="UP000076858"/>
    </source>
</evidence>
<dbReference type="Proteomes" id="UP000076858">
    <property type="component" value="Unassembled WGS sequence"/>
</dbReference>
<dbReference type="GO" id="GO:0016020">
    <property type="term" value="C:membrane"/>
    <property type="evidence" value="ECO:0007669"/>
    <property type="project" value="UniProtKB-SubCell"/>
</dbReference>
<gene>
    <name evidence="6" type="ORF">APZ42_006449</name>
</gene>
<dbReference type="GO" id="GO:0035252">
    <property type="term" value="F:UDP-xylosyltransferase activity"/>
    <property type="evidence" value="ECO:0007669"/>
    <property type="project" value="TreeGrafter"/>
</dbReference>
<accession>A0A164FWA5</accession>
<keyword evidence="4 6" id="KW-0808">Transferase</keyword>
<evidence type="ECO:0000256" key="1">
    <source>
        <dbReference type="ARBA" id="ARBA00004606"/>
    </source>
</evidence>
<dbReference type="PANTHER" id="PTHR46012">
    <property type="entry name" value="IP22168P"/>
    <property type="match status" value="1"/>
</dbReference>
<comment type="subcellular location">
    <subcellularLocation>
        <location evidence="1">Membrane</location>
        <topology evidence="1">Single-pass type II membrane protein</topology>
    </subcellularLocation>
</comment>